<sequence>MNGSSLFRQQTISDIADWDSSAFGSAIDIVQLTPGRFSSTQQIVDLGCLQVLRMSVNQAVAARGRGATSRYAAVMFDDSHEGNFAHVRIQRDRLVVLPPHLDFAGCVRHQGFRCTATFISSQYVEDYYRTLTGETLCLPPENKTGLIADDAIAGRVQLCVDSLLDAASNNDECVQHAEYRAAIIDELTTLMLRPLQSLAISDDEKPQPQIAKAHRLVNQLEDYIIDNPGTSVRLIDLCEHAGVSERTLQYAFQRVLGLSPMQYLTRCRLHQVHAALNQGTAQSTTVSAEACRWGFWHLSEFAQAYRLQFGELPSETLHARK</sequence>
<evidence type="ECO:0000256" key="3">
    <source>
        <dbReference type="ARBA" id="ARBA00023163"/>
    </source>
</evidence>
<dbReference type="Proteomes" id="UP000315082">
    <property type="component" value="Chromosome"/>
</dbReference>
<dbReference type="PANTHER" id="PTHR46796:SF12">
    <property type="entry name" value="HTH-TYPE DNA-BINDING TRANSCRIPTIONAL ACTIVATOR EUTR"/>
    <property type="match status" value="1"/>
</dbReference>
<protein>
    <submittedName>
        <fullName evidence="5">Transcriptional regulator EutR</fullName>
    </submittedName>
</protein>
<proteinExistence type="predicted"/>
<dbReference type="PROSITE" id="PS01124">
    <property type="entry name" value="HTH_ARAC_FAMILY_2"/>
    <property type="match status" value="1"/>
</dbReference>
<dbReference type="GO" id="GO:0003700">
    <property type="term" value="F:DNA-binding transcription factor activity"/>
    <property type="evidence" value="ECO:0007669"/>
    <property type="project" value="InterPro"/>
</dbReference>
<dbReference type="GO" id="GO:0043565">
    <property type="term" value="F:sequence-specific DNA binding"/>
    <property type="evidence" value="ECO:0007669"/>
    <property type="project" value="InterPro"/>
</dbReference>
<dbReference type="EMBL" id="CP036348">
    <property type="protein sequence ID" value="QDV69186.1"/>
    <property type="molecule type" value="Genomic_DNA"/>
</dbReference>
<dbReference type="PANTHER" id="PTHR46796">
    <property type="entry name" value="HTH-TYPE TRANSCRIPTIONAL ACTIVATOR RHAS-RELATED"/>
    <property type="match status" value="1"/>
</dbReference>
<feature type="domain" description="HTH araC/xylS-type" evidence="4">
    <location>
        <begin position="218"/>
        <end position="319"/>
    </location>
</feature>
<dbReference type="SMART" id="SM00342">
    <property type="entry name" value="HTH_ARAC"/>
    <property type="match status" value="1"/>
</dbReference>
<evidence type="ECO:0000313" key="5">
    <source>
        <dbReference type="EMBL" id="QDV69186.1"/>
    </source>
</evidence>
<keyword evidence="2" id="KW-0238">DNA-binding</keyword>
<dbReference type="InterPro" id="IPR018060">
    <property type="entry name" value="HTH_AraC"/>
</dbReference>
<keyword evidence="1" id="KW-0805">Transcription regulation</keyword>
<evidence type="ECO:0000256" key="2">
    <source>
        <dbReference type="ARBA" id="ARBA00023125"/>
    </source>
</evidence>
<dbReference type="OrthoDB" id="6003540at2"/>
<reference evidence="5 6" key="1">
    <citation type="submission" date="2019-02" db="EMBL/GenBank/DDBJ databases">
        <title>Deep-cultivation of Planctomycetes and their phenomic and genomic characterization uncovers novel biology.</title>
        <authorList>
            <person name="Wiegand S."/>
            <person name="Jogler M."/>
            <person name="Boedeker C."/>
            <person name="Pinto D."/>
            <person name="Vollmers J."/>
            <person name="Rivas-Marin E."/>
            <person name="Kohn T."/>
            <person name="Peeters S.H."/>
            <person name="Heuer A."/>
            <person name="Rast P."/>
            <person name="Oberbeckmann S."/>
            <person name="Bunk B."/>
            <person name="Jeske O."/>
            <person name="Meyerdierks A."/>
            <person name="Storesund J.E."/>
            <person name="Kallscheuer N."/>
            <person name="Luecker S."/>
            <person name="Lage O.M."/>
            <person name="Pohl T."/>
            <person name="Merkel B.J."/>
            <person name="Hornburger P."/>
            <person name="Mueller R.-W."/>
            <person name="Bruemmer F."/>
            <person name="Labrenz M."/>
            <person name="Spormann A.M."/>
            <person name="Op den Camp H."/>
            <person name="Overmann J."/>
            <person name="Amann R."/>
            <person name="Jetten M.S.M."/>
            <person name="Mascher T."/>
            <person name="Medema M.H."/>
            <person name="Devos D.P."/>
            <person name="Kaster A.-K."/>
            <person name="Ovreas L."/>
            <person name="Rohde M."/>
            <person name="Galperin M.Y."/>
            <person name="Jogler C."/>
        </authorList>
    </citation>
    <scope>NUCLEOTIDE SEQUENCE [LARGE SCALE GENOMIC DNA]</scope>
    <source>
        <strain evidence="5 6">Poly24</strain>
    </source>
</reference>
<name>A0A518JUM4_9BACT</name>
<dbReference type="Pfam" id="PF12833">
    <property type="entry name" value="HTH_18"/>
    <property type="match status" value="1"/>
</dbReference>
<accession>A0A518JUM4</accession>
<dbReference type="SUPFAM" id="SSF46689">
    <property type="entry name" value="Homeodomain-like"/>
    <property type="match status" value="1"/>
</dbReference>
<dbReference type="KEGG" id="rcf:Poly24_29010"/>
<dbReference type="InterPro" id="IPR009057">
    <property type="entry name" value="Homeodomain-like_sf"/>
</dbReference>
<keyword evidence="3" id="KW-0804">Transcription</keyword>
<evidence type="ECO:0000313" key="6">
    <source>
        <dbReference type="Proteomes" id="UP000315082"/>
    </source>
</evidence>
<dbReference type="RefSeq" id="WP_145096242.1">
    <property type="nucleotide sequence ID" value="NZ_CP036348.1"/>
</dbReference>
<organism evidence="5 6">
    <name type="scientific">Rosistilla carotiformis</name>
    <dbReference type="NCBI Taxonomy" id="2528017"/>
    <lineage>
        <taxon>Bacteria</taxon>
        <taxon>Pseudomonadati</taxon>
        <taxon>Planctomycetota</taxon>
        <taxon>Planctomycetia</taxon>
        <taxon>Pirellulales</taxon>
        <taxon>Pirellulaceae</taxon>
        <taxon>Rosistilla</taxon>
    </lineage>
</organism>
<dbReference type="InterPro" id="IPR050204">
    <property type="entry name" value="AraC_XylS_family_regulators"/>
</dbReference>
<dbReference type="Gene3D" id="1.10.10.60">
    <property type="entry name" value="Homeodomain-like"/>
    <property type="match status" value="1"/>
</dbReference>
<evidence type="ECO:0000259" key="4">
    <source>
        <dbReference type="PROSITE" id="PS01124"/>
    </source>
</evidence>
<dbReference type="AlphaFoldDB" id="A0A518JUM4"/>
<evidence type="ECO:0000256" key="1">
    <source>
        <dbReference type="ARBA" id="ARBA00023015"/>
    </source>
</evidence>
<gene>
    <name evidence="5" type="ORF">Poly24_29010</name>
</gene>
<keyword evidence="6" id="KW-1185">Reference proteome</keyword>